<feature type="compositionally biased region" description="Low complexity" evidence="1">
    <location>
        <begin position="168"/>
        <end position="184"/>
    </location>
</feature>
<feature type="region of interest" description="Disordered" evidence="1">
    <location>
        <begin position="149"/>
        <end position="193"/>
    </location>
</feature>
<dbReference type="GO" id="GO:1905515">
    <property type="term" value="P:non-motile cilium assembly"/>
    <property type="evidence" value="ECO:0007669"/>
    <property type="project" value="TreeGrafter"/>
</dbReference>
<dbReference type="PANTHER" id="PTHR44117:SF1">
    <property type="entry name" value="INTRAFLAGELLAR TRANSPORT PROTEIN 88 HOMOLOG"/>
    <property type="match status" value="1"/>
</dbReference>
<dbReference type="GO" id="GO:0036064">
    <property type="term" value="C:ciliary basal body"/>
    <property type="evidence" value="ECO:0007669"/>
    <property type="project" value="TreeGrafter"/>
</dbReference>
<dbReference type="GO" id="GO:0019894">
    <property type="term" value="F:kinesin binding"/>
    <property type="evidence" value="ECO:0007669"/>
    <property type="project" value="TreeGrafter"/>
</dbReference>
<organism evidence="2">
    <name type="scientific">marine metagenome</name>
    <dbReference type="NCBI Taxonomy" id="408172"/>
    <lineage>
        <taxon>unclassified sequences</taxon>
        <taxon>metagenomes</taxon>
        <taxon>ecological metagenomes</taxon>
    </lineage>
</organism>
<reference evidence="2" key="1">
    <citation type="submission" date="2018-05" db="EMBL/GenBank/DDBJ databases">
        <authorList>
            <person name="Lanie J.A."/>
            <person name="Ng W.-L."/>
            <person name="Kazmierczak K.M."/>
            <person name="Andrzejewski T.M."/>
            <person name="Davidsen T.M."/>
            <person name="Wayne K.J."/>
            <person name="Tettelin H."/>
            <person name="Glass J.I."/>
            <person name="Rusch D."/>
            <person name="Podicherti R."/>
            <person name="Tsui H.-C.T."/>
            <person name="Winkler M.E."/>
        </authorList>
    </citation>
    <scope>NUCLEOTIDE SEQUENCE</scope>
</reference>
<dbReference type="GO" id="GO:0097730">
    <property type="term" value="C:non-motile cilium"/>
    <property type="evidence" value="ECO:0007669"/>
    <property type="project" value="TreeGrafter"/>
</dbReference>
<proteinExistence type="predicted"/>
<dbReference type="PANTHER" id="PTHR44117">
    <property type="entry name" value="INTRAFLAGELLAR TRANSPORT PROTEIN 88 HOMOLOG"/>
    <property type="match status" value="1"/>
</dbReference>
<dbReference type="AlphaFoldDB" id="A0A381PWR8"/>
<dbReference type="GO" id="GO:0097546">
    <property type="term" value="C:ciliary base"/>
    <property type="evidence" value="ECO:0007669"/>
    <property type="project" value="TreeGrafter"/>
</dbReference>
<name>A0A381PWR8_9ZZZZ</name>
<dbReference type="SMART" id="SM00028">
    <property type="entry name" value="TPR"/>
    <property type="match status" value="3"/>
</dbReference>
<dbReference type="Pfam" id="PF13414">
    <property type="entry name" value="TPR_11"/>
    <property type="match status" value="1"/>
</dbReference>
<gene>
    <name evidence="2" type="ORF">METZ01_LOCUS23872</name>
</gene>
<evidence type="ECO:0000313" key="2">
    <source>
        <dbReference type="EMBL" id="SUZ71018.1"/>
    </source>
</evidence>
<evidence type="ECO:0000256" key="1">
    <source>
        <dbReference type="SAM" id="MobiDB-lite"/>
    </source>
</evidence>
<dbReference type="SUPFAM" id="SSF48452">
    <property type="entry name" value="TPR-like"/>
    <property type="match status" value="1"/>
</dbReference>
<dbReference type="EMBL" id="UINC01001108">
    <property type="protein sequence ID" value="SUZ71018.1"/>
    <property type="molecule type" value="Genomic_DNA"/>
</dbReference>
<dbReference type="PROSITE" id="PS50005">
    <property type="entry name" value="TPR"/>
    <property type="match status" value="2"/>
</dbReference>
<accession>A0A381PWR8</accession>
<feature type="non-terminal residue" evidence="2">
    <location>
        <position position="1"/>
    </location>
</feature>
<sequence>VYLKSVNLQSRFFLLLLLPLFFAACTDDVQIHKSALRYFDEGNAALKHRDYQVAIWNYQKAISLDSESPNFHYNLGLTYYEIGNYSESIDSFKRVESMVPSQTDTYYNLALAHYKMSNSRLADIYFNRYQDMLSLRKAQERLVEVRKEQERDAKINAAEAKPKKLKKSSSLTNNNTTLKKQSSSGKLTIPGWE</sequence>
<protein>
    <submittedName>
        <fullName evidence="2">Uncharacterized protein</fullName>
    </submittedName>
</protein>
<dbReference type="InterPro" id="IPR019734">
    <property type="entry name" value="TPR_rpt"/>
</dbReference>
<dbReference type="GO" id="GO:0005814">
    <property type="term" value="C:centriole"/>
    <property type="evidence" value="ECO:0007669"/>
    <property type="project" value="TreeGrafter"/>
</dbReference>
<dbReference type="GO" id="GO:0042073">
    <property type="term" value="P:intraciliary transport"/>
    <property type="evidence" value="ECO:0007669"/>
    <property type="project" value="TreeGrafter"/>
</dbReference>
<dbReference type="InterPro" id="IPR011990">
    <property type="entry name" value="TPR-like_helical_dom_sf"/>
</dbReference>
<dbReference type="Gene3D" id="1.25.40.10">
    <property type="entry name" value="Tetratricopeptide repeat domain"/>
    <property type="match status" value="1"/>
</dbReference>